<keyword evidence="5" id="KW-1185">Reference proteome</keyword>
<evidence type="ECO:0000256" key="2">
    <source>
        <dbReference type="ARBA" id="ARBA00023315"/>
    </source>
</evidence>
<dbReference type="RefSeq" id="WP_221205763.1">
    <property type="nucleotide sequence ID" value="NZ_JACHXA010000003.1"/>
</dbReference>
<feature type="domain" description="N-acetyltransferase" evidence="3">
    <location>
        <begin position="7"/>
        <end position="164"/>
    </location>
</feature>
<dbReference type="PANTHER" id="PTHR43877:SF2">
    <property type="entry name" value="AMINOALKYLPHOSPHONATE N-ACETYLTRANSFERASE-RELATED"/>
    <property type="match status" value="1"/>
</dbReference>
<dbReference type="CDD" id="cd04301">
    <property type="entry name" value="NAT_SF"/>
    <property type="match status" value="1"/>
</dbReference>
<evidence type="ECO:0000259" key="3">
    <source>
        <dbReference type="PROSITE" id="PS51186"/>
    </source>
</evidence>
<comment type="caution">
    <text evidence="4">The sequence shown here is derived from an EMBL/GenBank/DDBJ whole genome shotgun (WGS) entry which is preliminary data.</text>
</comment>
<dbReference type="InterPro" id="IPR016181">
    <property type="entry name" value="Acyl_CoA_acyltransferase"/>
</dbReference>
<dbReference type="Proteomes" id="UP000581135">
    <property type="component" value="Unassembled WGS sequence"/>
</dbReference>
<evidence type="ECO:0000313" key="4">
    <source>
        <dbReference type="EMBL" id="MBB3064998.1"/>
    </source>
</evidence>
<dbReference type="SUPFAM" id="SSF55729">
    <property type="entry name" value="Acyl-CoA N-acyltransferases (Nat)"/>
    <property type="match status" value="1"/>
</dbReference>
<dbReference type="PROSITE" id="PS51186">
    <property type="entry name" value="GNAT"/>
    <property type="match status" value="1"/>
</dbReference>
<evidence type="ECO:0000256" key="1">
    <source>
        <dbReference type="ARBA" id="ARBA00022679"/>
    </source>
</evidence>
<proteinExistence type="predicted"/>
<evidence type="ECO:0000313" key="5">
    <source>
        <dbReference type="Proteomes" id="UP000581135"/>
    </source>
</evidence>
<dbReference type="GO" id="GO:0016747">
    <property type="term" value="F:acyltransferase activity, transferring groups other than amino-acyl groups"/>
    <property type="evidence" value="ECO:0007669"/>
    <property type="project" value="InterPro"/>
</dbReference>
<dbReference type="Gene3D" id="3.40.630.30">
    <property type="match status" value="1"/>
</dbReference>
<accession>A0A839SRR6</accession>
<keyword evidence="1" id="KW-0808">Transferase</keyword>
<dbReference type="EMBL" id="JACHXA010000003">
    <property type="protein sequence ID" value="MBB3064998.1"/>
    <property type="molecule type" value="Genomic_DNA"/>
</dbReference>
<dbReference type="InterPro" id="IPR000182">
    <property type="entry name" value="GNAT_dom"/>
</dbReference>
<reference evidence="4 5" key="1">
    <citation type="submission" date="2020-08" db="EMBL/GenBank/DDBJ databases">
        <title>Genomic Encyclopedia of Type Strains, Phase III (KMG-III): the genomes of soil and plant-associated and newly described type strains.</title>
        <authorList>
            <person name="Whitman W."/>
        </authorList>
    </citation>
    <scope>NUCLEOTIDE SEQUENCE [LARGE SCALE GENOMIC DNA]</scope>
    <source>
        <strain evidence="4 5">CECT 8803</strain>
    </source>
</reference>
<dbReference type="InterPro" id="IPR050832">
    <property type="entry name" value="Bact_Acetyltransf"/>
</dbReference>
<protein>
    <recommendedName>
        <fullName evidence="3">N-acetyltransferase domain-containing protein</fullName>
    </recommendedName>
</protein>
<name>A0A839SRR6_9PROT</name>
<dbReference type="PIRSF" id="PIRSF028520">
    <property type="entry name" value="UCP028520"/>
    <property type="match status" value="1"/>
</dbReference>
<keyword evidence="2" id="KW-0012">Acyltransferase</keyword>
<gene>
    <name evidence="4" type="ORF">FHR98_001277</name>
</gene>
<organism evidence="4 5">
    <name type="scientific">Limibacillus halophilus</name>
    <dbReference type="NCBI Taxonomy" id="1579333"/>
    <lineage>
        <taxon>Bacteria</taxon>
        <taxon>Pseudomonadati</taxon>
        <taxon>Pseudomonadota</taxon>
        <taxon>Alphaproteobacteria</taxon>
        <taxon>Rhodospirillales</taxon>
        <taxon>Rhodovibrionaceae</taxon>
        <taxon>Limibacillus</taxon>
    </lineage>
</organism>
<dbReference type="AlphaFoldDB" id="A0A839SRR6"/>
<sequence>MSILQIENIAEQDESGRRALLDLNNAHARETSFLTEPHFESLLAGAFSAVCVPKAAALLIAFDHSGPYDNPNFRWFSERYQEFAYVDRIVVGRAFQGMGLARRLYEHLFDLARQARLRRVVCEVNLDPPNPESDAFHERMGFAEVGKAVLKGREKTVHYLCKPL</sequence>
<dbReference type="Pfam" id="PF00583">
    <property type="entry name" value="Acetyltransf_1"/>
    <property type="match status" value="1"/>
</dbReference>
<dbReference type="InterPro" id="IPR016890">
    <property type="entry name" value="UCP028520"/>
</dbReference>
<dbReference type="PANTHER" id="PTHR43877">
    <property type="entry name" value="AMINOALKYLPHOSPHONATE N-ACETYLTRANSFERASE-RELATED-RELATED"/>
    <property type="match status" value="1"/>
</dbReference>